<comment type="caution">
    <text evidence="1">The sequence shown here is derived from an EMBL/GenBank/DDBJ whole genome shotgun (WGS) entry which is preliminary data.</text>
</comment>
<dbReference type="OrthoDB" id="671642at2"/>
<dbReference type="Proteomes" id="UP000240978">
    <property type="component" value="Unassembled WGS sequence"/>
</dbReference>
<reference evidence="1 2" key="1">
    <citation type="submission" date="2018-03" db="EMBL/GenBank/DDBJ databases">
        <title>Genomic Encyclopedia of Archaeal and Bacterial Type Strains, Phase II (KMG-II): from individual species to whole genera.</title>
        <authorList>
            <person name="Goeker M."/>
        </authorList>
    </citation>
    <scope>NUCLEOTIDE SEQUENCE [LARGE SCALE GENOMIC DNA]</scope>
    <source>
        <strain evidence="1 2">DSM 18107</strain>
    </source>
</reference>
<gene>
    <name evidence="1" type="ORF">CLV42_103324</name>
</gene>
<proteinExistence type="predicted"/>
<organism evidence="1 2">
    <name type="scientific">Chitinophaga ginsengisoli</name>
    <dbReference type="NCBI Taxonomy" id="363837"/>
    <lineage>
        <taxon>Bacteria</taxon>
        <taxon>Pseudomonadati</taxon>
        <taxon>Bacteroidota</taxon>
        <taxon>Chitinophagia</taxon>
        <taxon>Chitinophagales</taxon>
        <taxon>Chitinophagaceae</taxon>
        <taxon>Chitinophaga</taxon>
    </lineage>
</organism>
<sequence>MKIRSFLTSGVLIMVLYTNCSKDKKDTVALNDMESKLMGTWLTMTITVEQTGKPPVVQHVNAAPCYFIVFKNEPYPIRSDGIYADTKWADDQKDCAKYLHAWKVGSDGRLLLASSDTLYADILIVGKDTLAFRTTNSYTPDEHIVYEFR</sequence>
<accession>A0A2P8GH96</accession>
<keyword evidence="2" id="KW-1185">Reference proteome</keyword>
<protein>
    <recommendedName>
        <fullName evidence="3">Lipocalin-like protein</fullName>
    </recommendedName>
</protein>
<dbReference type="AlphaFoldDB" id="A0A2P8GH96"/>
<evidence type="ECO:0000313" key="1">
    <source>
        <dbReference type="EMBL" id="PSL33341.1"/>
    </source>
</evidence>
<evidence type="ECO:0008006" key="3">
    <source>
        <dbReference type="Google" id="ProtNLM"/>
    </source>
</evidence>
<evidence type="ECO:0000313" key="2">
    <source>
        <dbReference type="Proteomes" id="UP000240978"/>
    </source>
</evidence>
<dbReference type="RefSeq" id="WP_106601655.1">
    <property type="nucleotide sequence ID" value="NZ_PYGK01000003.1"/>
</dbReference>
<dbReference type="EMBL" id="PYGK01000003">
    <property type="protein sequence ID" value="PSL33341.1"/>
    <property type="molecule type" value="Genomic_DNA"/>
</dbReference>
<name>A0A2P8GH96_9BACT</name>